<proteinExistence type="predicted"/>
<sequence length="107" mass="11996">MDDSSHLTRGGETFWMTLSSIKRRYCLLSMGIVNTIEDEAMVLTICLWLVLSGIRRSDAHPEPLPRSKADHHEKLRVRRARKCERGWGINSLVPGVGCSLAGIAVHK</sequence>
<protein>
    <submittedName>
        <fullName evidence="1">Uncharacterized protein</fullName>
    </submittedName>
</protein>
<dbReference type="EMBL" id="KV429116">
    <property type="protein sequence ID" value="KZT64884.1"/>
    <property type="molecule type" value="Genomic_DNA"/>
</dbReference>
<gene>
    <name evidence="1" type="ORF">DAEQUDRAFT_732093</name>
</gene>
<accession>A0A165LV21</accession>
<dbReference type="AlphaFoldDB" id="A0A165LV21"/>
<evidence type="ECO:0000313" key="2">
    <source>
        <dbReference type="Proteomes" id="UP000076727"/>
    </source>
</evidence>
<name>A0A165LV21_9APHY</name>
<reference evidence="1 2" key="1">
    <citation type="journal article" date="2016" name="Mol. Biol. Evol.">
        <title>Comparative Genomics of Early-Diverging Mushroom-Forming Fungi Provides Insights into the Origins of Lignocellulose Decay Capabilities.</title>
        <authorList>
            <person name="Nagy L.G."/>
            <person name="Riley R."/>
            <person name="Tritt A."/>
            <person name="Adam C."/>
            <person name="Daum C."/>
            <person name="Floudas D."/>
            <person name="Sun H."/>
            <person name="Yadav J.S."/>
            <person name="Pangilinan J."/>
            <person name="Larsson K.H."/>
            <person name="Matsuura K."/>
            <person name="Barry K."/>
            <person name="Labutti K."/>
            <person name="Kuo R."/>
            <person name="Ohm R.A."/>
            <person name="Bhattacharya S.S."/>
            <person name="Shirouzu T."/>
            <person name="Yoshinaga Y."/>
            <person name="Martin F.M."/>
            <person name="Grigoriev I.V."/>
            <person name="Hibbett D.S."/>
        </authorList>
    </citation>
    <scope>NUCLEOTIDE SEQUENCE [LARGE SCALE GENOMIC DNA]</scope>
    <source>
        <strain evidence="1 2">L-15889</strain>
    </source>
</reference>
<dbReference type="Proteomes" id="UP000076727">
    <property type="component" value="Unassembled WGS sequence"/>
</dbReference>
<keyword evidence="2" id="KW-1185">Reference proteome</keyword>
<evidence type="ECO:0000313" key="1">
    <source>
        <dbReference type="EMBL" id="KZT64884.1"/>
    </source>
</evidence>
<organism evidence="1 2">
    <name type="scientific">Daedalea quercina L-15889</name>
    <dbReference type="NCBI Taxonomy" id="1314783"/>
    <lineage>
        <taxon>Eukaryota</taxon>
        <taxon>Fungi</taxon>
        <taxon>Dikarya</taxon>
        <taxon>Basidiomycota</taxon>
        <taxon>Agaricomycotina</taxon>
        <taxon>Agaricomycetes</taxon>
        <taxon>Polyporales</taxon>
        <taxon>Fomitopsis</taxon>
    </lineage>
</organism>